<reference evidence="1 2" key="1">
    <citation type="submission" date="2024-07" db="EMBL/GenBank/DDBJ databases">
        <authorList>
            <person name="Akdeniz Z."/>
        </authorList>
    </citation>
    <scope>NUCLEOTIDE SEQUENCE [LARGE SCALE GENOMIC DNA]</scope>
</reference>
<protein>
    <submittedName>
        <fullName evidence="1">Hypothetical_protein</fullName>
    </submittedName>
</protein>
<dbReference type="EMBL" id="CAXDID020000041">
    <property type="protein sequence ID" value="CAL6000705.1"/>
    <property type="molecule type" value="Genomic_DNA"/>
</dbReference>
<accession>A0ABP1HTC1</accession>
<gene>
    <name evidence="1" type="ORF">HINF_LOCUS16831</name>
</gene>
<proteinExistence type="predicted"/>
<comment type="caution">
    <text evidence="1">The sequence shown here is derived from an EMBL/GenBank/DDBJ whole genome shotgun (WGS) entry which is preliminary data.</text>
</comment>
<keyword evidence="2" id="KW-1185">Reference proteome</keyword>
<organism evidence="1 2">
    <name type="scientific">Hexamita inflata</name>
    <dbReference type="NCBI Taxonomy" id="28002"/>
    <lineage>
        <taxon>Eukaryota</taxon>
        <taxon>Metamonada</taxon>
        <taxon>Diplomonadida</taxon>
        <taxon>Hexamitidae</taxon>
        <taxon>Hexamitinae</taxon>
        <taxon>Hexamita</taxon>
    </lineage>
</organism>
<dbReference type="Proteomes" id="UP001642409">
    <property type="component" value="Unassembled WGS sequence"/>
</dbReference>
<name>A0ABP1HTC1_9EUKA</name>
<evidence type="ECO:0000313" key="2">
    <source>
        <dbReference type="Proteomes" id="UP001642409"/>
    </source>
</evidence>
<evidence type="ECO:0000313" key="1">
    <source>
        <dbReference type="EMBL" id="CAL6000705.1"/>
    </source>
</evidence>
<sequence>MINLVAYLFTNIGNSFLYTQQSNNLNLINITSLLQRVNCTIRNQGAKINSKFHSASLQITSGAPYLWSEYEHGNSCMAPIISNITSNPQAKQWPTITKNSGDLSYGVDRSLNIRRVLTSLFTKVEWKRLNVKKIVIYLYGKQFIVFRAGIRKYVNYTLKCVCCLTVQNNINLCLKSL</sequence>